<protein>
    <submittedName>
        <fullName evidence="3">3'-5' RNA exonuclease complex component</fullName>
        <ecNumber evidence="3">3.1.13.1</ecNumber>
    </submittedName>
</protein>
<dbReference type="Proteomes" id="UP001437256">
    <property type="component" value="Unassembled WGS sequence"/>
</dbReference>
<dbReference type="SMART" id="SM00955">
    <property type="entry name" value="RNB"/>
    <property type="match status" value="1"/>
</dbReference>
<dbReference type="Pfam" id="PF00773">
    <property type="entry name" value="RNB"/>
    <property type="match status" value="1"/>
</dbReference>
<dbReference type="InterPro" id="IPR012340">
    <property type="entry name" value="NA-bd_OB-fold"/>
</dbReference>
<dbReference type="EMBL" id="JBBXMP010000282">
    <property type="protein sequence ID" value="KAL0058708.1"/>
    <property type="molecule type" value="Genomic_DNA"/>
</dbReference>
<dbReference type="EC" id="3.1.13.1" evidence="3"/>
<dbReference type="PANTHER" id="PTHR23355:SF65">
    <property type="entry name" value="EXORIBONUCLEASE CYT-4, PUTATIVE (AFU_ORTHOLOGUE AFUA_7G01550)-RELATED"/>
    <property type="match status" value="1"/>
</dbReference>
<evidence type="ECO:0000313" key="3">
    <source>
        <dbReference type="EMBL" id="KAL0058708.1"/>
    </source>
</evidence>
<keyword evidence="4" id="KW-1185">Reference proteome</keyword>
<reference evidence="3 4" key="1">
    <citation type="submission" date="2024-05" db="EMBL/GenBank/DDBJ databases">
        <title>A draft genome resource for the thread blight pathogen Marasmius tenuissimus strain MS-2.</title>
        <authorList>
            <person name="Yulfo-Soto G.E."/>
            <person name="Baruah I.K."/>
            <person name="Amoako-Attah I."/>
            <person name="Bukari Y."/>
            <person name="Meinhardt L.W."/>
            <person name="Bailey B.A."/>
            <person name="Cohen S.P."/>
        </authorList>
    </citation>
    <scope>NUCLEOTIDE SEQUENCE [LARGE SCALE GENOMIC DNA]</scope>
    <source>
        <strain evidence="3 4">MS-2</strain>
    </source>
</reference>
<dbReference type="GO" id="GO:0008859">
    <property type="term" value="F:exoribonuclease II activity"/>
    <property type="evidence" value="ECO:0007669"/>
    <property type="project" value="UniProtKB-EC"/>
</dbReference>
<comment type="caution">
    <text evidence="3">The sequence shown here is derived from an EMBL/GenBank/DDBJ whole genome shotgun (WGS) entry which is preliminary data.</text>
</comment>
<feature type="domain" description="RNB" evidence="2">
    <location>
        <begin position="455"/>
        <end position="825"/>
    </location>
</feature>
<feature type="compositionally biased region" description="Basic and acidic residues" evidence="1">
    <location>
        <begin position="27"/>
        <end position="40"/>
    </location>
</feature>
<keyword evidence="3" id="KW-0540">Nuclease</keyword>
<feature type="non-terminal residue" evidence="3">
    <location>
        <position position="954"/>
    </location>
</feature>
<dbReference type="InterPro" id="IPR001900">
    <property type="entry name" value="RNase_II/R"/>
</dbReference>
<accession>A0ABR2ZBQ0</accession>
<dbReference type="InterPro" id="IPR050180">
    <property type="entry name" value="RNR_Ribonuclease"/>
</dbReference>
<evidence type="ECO:0000259" key="2">
    <source>
        <dbReference type="SMART" id="SM00955"/>
    </source>
</evidence>
<dbReference type="PANTHER" id="PTHR23355">
    <property type="entry name" value="RIBONUCLEASE"/>
    <property type="match status" value="1"/>
</dbReference>
<feature type="region of interest" description="Disordered" evidence="1">
    <location>
        <begin position="23"/>
        <end position="44"/>
    </location>
</feature>
<name>A0ABR2ZBQ0_9AGAR</name>
<organism evidence="3 4">
    <name type="scientific">Marasmius tenuissimus</name>
    <dbReference type="NCBI Taxonomy" id="585030"/>
    <lineage>
        <taxon>Eukaryota</taxon>
        <taxon>Fungi</taxon>
        <taxon>Dikarya</taxon>
        <taxon>Basidiomycota</taxon>
        <taxon>Agaricomycotina</taxon>
        <taxon>Agaricomycetes</taxon>
        <taxon>Agaricomycetidae</taxon>
        <taxon>Agaricales</taxon>
        <taxon>Marasmiineae</taxon>
        <taxon>Marasmiaceae</taxon>
        <taxon>Marasmius</taxon>
    </lineage>
</organism>
<keyword evidence="3" id="KW-0378">Hydrolase</keyword>
<gene>
    <name evidence="3" type="primary">MSU1</name>
    <name evidence="3" type="ORF">AAF712_014591</name>
</gene>
<keyword evidence="3" id="KW-0269">Exonuclease</keyword>
<evidence type="ECO:0000256" key="1">
    <source>
        <dbReference type="SAM" id="MobiDB-lite"/>
    </source>
</evidence>
<evidence type="ECO:0000313" key="4">
    <source>
        <dbReference type="Proteomes" id="UP001437256"/>
    </source>
</evidence>
<proteinExistence type="predicted"/>
<sequence>MYGRGTGTRALSRTLTCRNLRHYHNGTQREPRKLSNEEKQSGASTLRQMINNASKDRNTADKIATEALRMGGDFTLEKAAFVKECEEEMDSVVSFDKNEAPTKLFEPGTFIEIRKPNTHLTGLILGTQFTARTIEYLTLTTTGAVWAHSKDDIMFDVPQLVTPDLVARCGSSILPQSPTQHAARVEALKRLRGVDTAVQAASQSISLTPETLYSRLKSPDPKKASTVTAAEVARLLFKKPTMVDVYAAHRLIMGNPLYFGASYDYQLSQKFTVQPYERVELIKTVTAWTKQPDGPIKSFVEKARKIREYTTTKLKKSGPPSASTAWWTWTPTDKTILRFLLLKMRLQIGAQTDPAVIGTYYVVQKVVEDEVVDDAVMHKMLVDLGIIASWGDLTPIAAEMWEEGQDRVEGDGGKGREEIVRESFKRMKAVKTKSNSNVSLGPEDFYPSDPLSSLRHDFGDMPVYVLDDPGAKELDDGISIERVSNSSERDTFWVHIHIANPTSVLPPTHALARDDGKLHDSLYLYYRNYPMLPRGLTHNDADPCKSLSLHTHGEQNVLTFSAKVNLGSGAGDILDYMVRPGLVRNKIFSSYEGVNRAMAWPQPKYQYPFGCNVKVGVEEGLQLAQQDQERLGWLKKVADSAVEKRLRDGVFNHTTAKAELFNIEWPDENKPGIVSPDSYTLLPTLFTGFPRMSYRVSHAHLVDVGAHNVVAETMKLASRVASLFCRDRNVPILRRFAHPPVVLPTPEGRKAYEELLASRTPNGYVDYANSFRALAFDSAGGYSVDPKGHYGLGVKEGEGYVRVTSPLRRRADLVGHWQIQAALLNQAGFSREWMEDFAVQVATKTRLLTRVAGVHEAYYHVLFLKRFLENRKAKGRGLGRLTLHTYSHPTINQATKMYHVEGEIHSLGLKAILVDAPKHLEVGSSVEVELVDASEDAGIHPDLREATVVGLRPK</sequence>
<dbReference type="SUPFAM" id="SSF50249">
    <property type="entry name" value="Nucleic acid-binding proteins"/>
    <property type="match status" value="1"/>
</dbReference>